<accession>A0A4R6WL39</accession>
<dbReference type="InterPro" id="IPR011701">
    <property type="entry name" value="MFS"/>
</dbReference>
<dbReference type="EMBL" id="SNYW01000013">
    <property type="protein sequence ID" value="TDQ78553.1"/>
    <property type="molecule type" value="Genomic_DNA"/>
</dbReference>
<dbReference type="PROSITE" id="PS50850">
    <property type="entry name" value="MFS"/>
    <property type="match status" value="1"/>
</dbReference>
<dbReference type="PANTHER" id="PTHR43124">
    <property type="entry name" value="PURINE EFFLUX PUMP PBUE"/>
    <property type="match status" value="1"/>
</dbReference>
<dbReference type="PANTHER" id="PTHR43124:SF3">
    <property type="entry name" value="CHLORAMPHENICOL EFFLUX PUMP RV0191"/>
    <property type="match status" value="1"/>
</dbReference>
<dbReference type="InterPro" id="IPR050189">
    <property type="entry name" value="MFS_Efflux_Transporters"/>
</dbReference>
<evidence type="ECO:0000256" key="6">
    <source>
        <dbReference type="SAM" id="Phobius"/>
    </source>
</evidence>
<feature type="transmembrane region" description="Helical" evidence="6">
    <location>
        <begin position="64"/>
        <end position="90"/>
    </location>
</feature>
<evidence type="ECO:0000256" key="1">
    <source>
        <dbReference type="ARBA" id="ARBA00004651"/>
    </source>
</evidence>
<evidence type="ECO:0000313" key="8">
    <source>
        <dbReference type="EMBL" id="TDQ78553.1"/>
    </source>
</evidence>
<evidence type="ECO:0000256" key="3">
    <source>
        <dbReference type="ARBA" id="ARBA00022692"/>
    </source>
</evidence>
<dbReference type="Gene3D" id="1.20.1250.20">
    <property type="entry name" value="MFS general substrate transporter like domains"/>
    <property type="match status" value="2"/>
</dbReference>
<feature type="transmembrane region" description="Helical" evidence="6">
    <location>
        <begin position="262"/>
        <end position="283"/>
    </location>
</feature>
<dbReference type="AlphaFoldDB" id="A0A4R6WL39"/>
<evidence type="ECO:0000256" key="4">
    <source>
        <dbReference type="ARBA" id="ARBA00022989"/>
    </source>
</evidence>
<feature type="transmembrane region" description="Helical" evidence="6">
    <location>
        <begin position="349"/>
        <end position="373"/>
    </location>
</feature>
<feature type="transmembrane region" description="Helical" evidence="6">
    <location>
        <begin position="33"/>
        <end position="57"/>
    </location>
</feature>
<evidence type="ECO:0000256" key="2">
    <source>
        <dbReference type="ARBA" id="ARBA00022475"/>
    </source>
</evidence>
<dbReference type="InterPro" id="IPR036259">
    <property type="entry name" value="MFS_trans_sf"/>
</dbReference>
<comment type="caution">
    <text evidence="8">The sequence shown here is derived from an EMBL/GenBank/DDBJ whole genome shotgun (WGS) entry which is preliminary data.</text>
</comment>
<dbReference type="SUPFAM" id="SSF103473">
    <property type="entry name" value="MFS general substrate transporter"/>
    <property type="match status" value="1"/>
</dbReference>
<dbReference type="GO" id="GO:0005886">
    <property type="term" value="C:plasma membrane"/>
    <property type="evidence" value="ECO:0007669"/>
    <property type="project" value="UniProtKB-SubCell"/>
</dbReference>
<keyword evidence="4 6" id="KW-1133">Transmembrane helix</keyword>
<feature type="transmembrane region" description="Helical" evidence="6">
    <location>
        <begin position="321"/>
        <end position="343"/>
    </location>
</feature>
<feature type="domain" description="Major facilitator superfamily (MFS) profile" evidence="7">
    <location>
        <begin position="1"/>
        <end position="380"/>
    </location>
</feature>
<evidence type="ECO:0000313" key="9">
    <source>
        <dbReference type="Proteomes" id="UP000295783"/>
    </source>
</evidence>
<gene>
    <name evidence="8" type="ORF">A8950_3609</name>
</gene>
<feature type="transmembrane region" description="Helical" evidence="6">
    <location>
        <begin position="121"/>
        <end position="145"/>
    </location>
</feature>
<feature type="transmembrane region" description="Helical" evidence="6">
    <location>
        <begin position="151"/>
        <end position="176"/>
    </location>
</feature>
<dbReference type="Proteomes" id="UP000295783">
    <property type="component" value="Unassembled WGS sequence"/>
</dbReference>
<dbReference type="OrthoDB" id="7841035at2"/>
<feature type="transmembrane region" description="Helical" evidence="6">
    <location>
        <begin position="96"/>
        <end position="114"/>
    </location>
</feature>
<keyword evidence="3 6" id="KW-0812">Transmembrane</keyword>
<protein>
    <submittedName>
        <fullName evidence="8">Putative MFS family arabinose efflux permease</fullName>
    </submittedName>
</protein>
<reference evidence="8 9" key="1">
    <citation type="submission" date="2019-03" db="EMBL/GenBank/DDBJ databases">
        <title>Genomic Encyclopedia of Type Strains, Phase III (KMG-III): the genomes of soil and plant-associated and newly described type strains.</title>
        <authorList>
            <person name="Whitman W."/>
        </authorList>
    </citation>
    <scope>NUCLEOTIDE SEQUENCE [LARGE SCALE GENOMIC DNA]</scope>
    <source>
        <strain evidence="8 9">CGMCC 1.7660</strain>
    </source>
</reference>
<feature type="transmembrane region" description="Helical" evidence="6">
    <location>
        <begin position="197"/>
        <end position="222"/>
    </location>
</feature>
<dbReference type="RefSeq" id="WP_133615041.1">
    <property type="nucleotide sequence ID" value="NZ_SNYW01000013.1"/>
</dbReference>
<keyword evidence="5 6" id="KW-0472">Membrane</keyword>
<dbReference type="InterPro" id="IPR020846">
    <property type="entry name" value="MFS_dom"/>
</dbReference>
<evidence type="ECO:0000259" key="7">
    <source>
        <dbReference type="PROSITE" id="PS50850"/>
    </source>
</evidence>
<dbReference type="Pfam" id="PF07690">
    <property type="entry name" value="MFS_1"/>
    <property type="match status" value="1"/>
</dbReference>
<proteinExistence type="predicted"/>
<dbReference type="CDD" id="cd06174">
    <property type="entry name" value="MFS"/>
    <property type="match status" value="1"/>
</dbReference>
<keyword evidence="9" id="KW-1185">Reference proteome</keyword>
<sequence>MVTGAGVVAAVHVGKGAIFGPQLQTTFAVDLAALAWVTAIFAVIGVFGGIPAGALVAPVGDRRVLLSGLGVLAIGAALGAVAQSFSMILMSRIIEGAGFLLVIVAGPAILGRLVSGARRDIVLALWSCFMPTGMALALVIGPMIVDWRLAWWASGGISALFFLGVILSVAGQSAGATGVAWRTVAGDAWATLSNRGALLLAAIFALYSLMFFALFSFLPVLLMDRLDVSLATAGALGAAVTGINVAGNLTAGIMLGRGISRVVLLAGTSLAMGIAALGIFLPVLPDMTAFLLCLVFSALGGLLPATVLATSPVVVTTARQMPIAIGLIMQGSNLGQVVGPVAIGGVFMAFGWSAGAAVVGVAAICAVGLTMLLSRALPAGR</sequence>
<comment type="subcellular location">
    <subcellularLocation>
        <location evidence="1">Cell membrane</location>
        <topology evidence="1">Multi-pass membrane protein</topology>
    </subcellularLocation>
</comment>
<keyword evidence="2" id="KW-1003">Cell membrane</keyword>
<feature type="transmembrane region" description="Helical" evidence="6">
    <location>
        <begin position="228"/>
        <end position="250"/>
    </location>
</feature>
<dbReference type="GO" id="GO:0022857">
    <property type="term" value="F:transmembrane transporter activity"/>
    <property type="evidence" value="ECO:0007669"/>
    <property type="project" value="InterPro"/>
</dbReference>
<feature type="transmembrane region" description="Helical" evidence="6">
    <location>
        <begin position="289"/>
        <end position="309"/>
    </location>
</feature>
<evidence type="ECO:0000256" key="5">
    <source>
        <dbReference type="ARBA" id="ARBA00023136"/>
    </source>
</evidence>
<organism evidence="8 9">
    <name type="scientific">Dongia mobilis</name>
    <dbReference type="NCBI Taxonomy" id="578943"/>
    <lineage>
        <taxon>Bacteria</taxon>
        <taxon>Pseudomonadati</taxon>
        <taxon>Pseudomonadota</taxon>
        <taxon>Alphaproteobacteria</taxon>
        <taxon>Rhodospirillales</taxon>
        <taxon>Dongiaceae</taxon>
        <taxon>Dongia</taxon>
    </lineage>
</organism>
<name>A0A4R6WL39_9PROT</name>